<dbReference type="EMBL" id="UOEU01001119">
    <property type="protein sequence ID" value="VAW43598.1"/>
    <property type="molecule type" value="Genomic_DNA"/>
</dbReference>
<reference evidence="1" key="1">
    <citation type="submission" date="2018-06" db="EMBL/GenBank/DDBJ databases">
        <authorList>
            <person name="Zhirakovskaya E."/>
        </authorList>
    </citation>
    <scope>NUCLEOTIDE SEQUENCE</scope>
</reference>
<evidence type="ECO:0000313" key="1">
    <source>
        <dbReference type="EMBL" id="VAW43598.1"/>
    </source>
</evidence>
<name>A0A3B0VJ09_9ZZZZ</name>
<proteinExistence type="predicted"/>
<dbReference type="AlphaFoldDB" id="A0A3B0VJ09"/>
<organism evidence="1">
    <name type="scientific">hydrothermal vent metagenome</name>
    <dbReference type="NCBI Taxonomy" id="652676"/>
    <lineage>
        <taxon>unclassified sequences</taxon>
        <taxon>metagenomes</taxon>
        <taxon>ecological metagenomes</taxon>
    </lineage>
</organism>
<protein>
    <submittedName>
        <fullName evidence="1">Uncharacterized protein</fullName>
    </submittedName>
</protein>
<gene>
    <name evidence="1" type="ORF">MNBD_CHLOROFLEXI01-4283</name>
</gene>
<accession>A0A3B0VJ09</accession>
<sequence>MAFNSSELYRVLTNNFNPSELRTLYLDLGVNYDGLDGQGTASKHTLFWPL</sequence>